<protein>
    <submittedName>
        <fullName evidence="2">Uncharacterized protein</fullName>
    </submittedName>
</protein>
<sequence>MMWCYCCNLGYNYSGSNLTAGAITDADGKGVDHLLLLLTNGRYLILRMVLILLLVVQ</sequence>
<accession>A0A853EYI1</accession>
<proteinExistence type="predicted"/>
<dbReference type="Proteomes" id="UP000568751">
    <property type="component" value="Unassembled WGS sequence"/>
</dbReference>
<evidence type="ECO:0000313" key="2">
    <source>
        <dbReference type="EMBL" id="NYT26594.1"/>
    </source>
</evidence>
<evidence type="ECO:0000256" key="1">
    <source>
        <dbReference type="SAM" id="Phobius"/>
    </source>
</evidence>
<feature type="transmembrane region" description="Helical" evidence="1">
    <location>
        <begin position="34"/>
        <end position="56"/>
    </location>
</feature>
<name>A0A853EYI1_9GAMM</name>
<keyword evidence="1" id="KW-1133">Transmembrane helix</keyword>
<gene>
    <name evidence="2" type="ORF">H0A76_00940</name>
</gene>
<keyword evidence="1" id="KW-0812">Transmembrane</keyword>
<reference evidence="2 3" key="1">
    <citation type="submission" date="2020-05" db="EMBL/GenBank/DDBJ databases">
        <title>Horizontal transmission and recombination maintain forever young bacterial symbiont genomes.</title>
        <authorList>
            <person name="Russell S.L."/>
            <person name="Pepper-Tunick E."/>
            <person name="Svedberg J."/>
            <person name="Byrne A."/>
            <person name="Ruelas Castillo J."/>
            <person name="Vollmers C."/>
            <person name="Beinart R.A."/>
            <person name="Corbett-Detig R."/>
        </authorList>
    </citation>
    <scope>NUCLEOTIDE SEQUENCE [LARGE SCALE GENOMIC DNA]</scope>
    <source>
        <strain evidence="2">455</strain>
    </source>
</reference>
<dbReference type="EMBL" id="JACCHT010000001">
    <property type="protein sequence ID" value="NYT26594.1"/>
    <property type="molecule type" value="Genomic_DNA"/>
</dbReference>
<dbReference type="AlphaFoldDB" id="A0A853EYI1"/>
<evidence type="ECO:0000313" key="3">
    <source>
        <dbReference type="Proteomes" id="UP000568751"/>
    </source>
</evidence>
<comment type="caution">
    <text evidence="2">The sequence shown here is derived from an EMBL/GenBank/DDBJ whole genome shotgun (WGS) entry which is preliminary data.</text>
</comment>
<keyword evidence="1" id="KW-0472">Membrane</keyword>
<organism evidence="2 3">
    <name type="scientific">Candidatus Thiodubiliella endoseptemdiera</name>
    <dbReference type="NCBI Taxonomy" id="2738886"/>
    <lineage>
        <taxon>Bacteria</taxon>
        <taxon>Pseudomonadati</taxon>
        <taxon>Pseudomonadota</taxon>
        <taxon>Gammaproteobacteria</taxon>
        <taxon>Candidatus Pseudothioglobaceae</taxon>
        <taxon>Candidatus Thiodubiliella</taxon>
    </lineage>
</organism>